<protein>
    <recommendedName>
        <fullName evidence="3">AhpC/TSA antioxidant enzyme-domain-containing protein</fullName>
    </recommendedName>
</protein>
<evidence type="ECO:0008006" key="3">
    <source>
        <dbReference type="Google" id="ProtNLM"/>
    </source>
</evidence>
<sequence length="214" mass="23513">MSNQVFPRSPHPIPDEKTLSEAYALPVLSDQGNPIPFGDLIAPGGDAVTVIVIFIRHFFCTCDQDYIRSLSSDDSTLTPSSLSTLPPPRGPAKLLVIGCGDPSRINAYKAESSCAFPVFTDPTCCLHDKLQLKRSLSRGSDPSYTQNSLWGHIGRSLRQMARSGLGAFRGGEYSQNGGEWVFRDGRCEWVHRMEDTVDRVPGSELRKIIRGDDA</sequence>
<dbReference type="InterPro" id="IPR032801">
    <property type="entry name" value="PXL2A/B/C"/>
</dbReference>
<dbReference type="Pfam" id="PF13911">
    <property type="entry name" value="AhpC-TSA_2"/>
    <property type="match status" value="1"/>
</dbReference>
<organism evidence="1 2">
    <name type="scientific">Monascus purpureus</name>
    <name type="common">Red mold</name>
    <name type="synonym">Monascus anka</name>
    <dbReference type="NCBI Taxonomy" id="5098"/>
    <lineage>
        <taxon>Eukaryota</taxon>
        <taxon>Fungi</taxon>
        <taxon>Dikarya</taxon>
        <taxon>Ascomycota</taxon>
        <taxon>Pezizomycotina</taxon>
        <taxon>Eurotiomycetes</taxon>
        <taxon>Eurotiomycetidae</taxon>
        <taxon>Eurotiales</taxon>
        <taxon>Aspergillaceae</taxon>
        <taxon>Monascus</taxon>
    </lineage>
</organism>
<evidence type="ECO:0000313" key="1">
    <source>
        <dbReference type="EMBL" id="TQB73971.1"/>
    </source>
</evidence>
<name>A0A507R057_MONPU</name>
<accession>A0A507R057</accession>
<gene>
    <name evidence="1" type="ORF">MPDQ_005302</name>
</gene>
<dbReference type="EMBL" id="VIFY01000037">
    <property type="protein sequence ID" value="TQB73971.1"/>
    <property type="molecule type" value="Genomic_DNA"/>
</dbReference>
<dbReference type="AlphaFoldDB" id="A0A507R057"/>
<proteinExistence type="predicted"/>
<dbReference type="OrthoDB" id="40334at2759"/>
<keyword evidence="2" id="KW-1185">Reference proteome</keyword>
<comment type="caution">
    <text evidence="1">The sequence shown here is derived from an EMBL/GenBank/DDBJ whole genome shotgun (WGS) entry which is preliminary data.</text>
</comment>
<dbReference type="PANTHER" id="PTHR28630">
    <property type="match status" value="1"/>
</dbReference>
<reference evidence="1 2" key="1">
    <citation type="submission" date="2019-06" db="EMBL/GenBank/DDBJ databases">
        <title>Wine fermentation using esterase from Monascus purpureus.</title>
        <authorList>
            <person name="Geng C."/>
            <person name="Zhang Y."/>
        </authorList>
    </citation>
    <scope>NUCLEOTIDE SEQUENCE [LARGE SCALE GENOMIC DNA]</scope>
    <source>
        <strain evidence="1">HQ1</strain>
    </source>
</reference>
<evidence type="ECO:0000313" key="2">
    <source>
        <dbReference type="Proteomes" id="UP000319663"/>
    </source>
</evidence>
<dbReference type="Proteomes" id="UP000319663">
    <property type="component" value="Unassembled WGS sequence"/>
</dbReference>
<dbReference type="PANTHER" id="PTHR28630:SF3">
    <property type="entry name" value="PEROXIREDOXIN-LIKE 2C"/>
    <property type="match status" value="1"/>
</dbReference>
<dbReference type="STRING" id="5098.A0A507R057"/>